<dbReference type="GO" id="GO:0005634">
    <property type="term" value="C:nucleus"/>
    <property type="evidence" value="ECO:0007669"/>
    <property type="project" value="UniProtKB-UniRule"/>
</dbReference>
<dbReference type="GO" id="GO:0001228">
    <property type="term" value="F:DNA-binding transcription activator activity, RNA polymerase II-specific"/>
    <property type="evidence" value="ECO:0007669"/>
    <property type="project" value="TreeGrafter"/>
</dbReference>
<dbReference type="PANTHER" id="PTHR10270">
    <property type="entry name" value="SOX TRANSCRIPTION FACTOR"/>
    <property type="match status" value="1"/>
</dbReference>
<dbReference type="InterPro" id="IPR036910">
    <property type="entry name" value="HMG_box_dom_sf"/>
</dbReference>
<feature type="compositionally biased region" description="Low complexity" evidence="4">
    <location>
        <begin position="237"/>
        <end position="249"/>
    </location>
</feature>
<dbReference type="OrthoDB" id="6247875at2759"/>
<organism evidence="6 7">
    <name type="scientific">Mycena sanguinolenta</name>
    <dbReference type="NCBI Taxonomy" id="230812"/>
    <lineage>
        <taxon>Eukaryota</taxon>
        <taxon>Fungi</taxon>
        <taxon>Dikarya</taxon>
        <taxon>Basidiomycota</taxon>
        <taxon>Agaricomycotina</taxon>
        <taxon>Agaricomycetes</taxon>
        <taxon>Agaricomycetidae</taxon>
        <taxon>Agaricales</taxon>
        <taxon>Marasmiineae</taxon>
        <taxon>Mycenaceae</taxon>
        <taxon>Mycena</taxon>
    </lineage>
</organism>
<proteinExistence type="predicted"/>
<dbReference type="PROSITE" id="PS50118">
    <property type="entry name" value="HMG_BOX_2"/>
    <property type="match status" value="1"/>
</dbReference>
<feature type="compositionally biased region" description="Basic and acidic residues" evidence="4">
    <location>
        <begin position="202"/>
        <end position="223"/>
    </location>
</feature>
<feature type="compositionally biased region" description="Low complexity" evidence="4">
    <location>
        <begin position="69"/>
        <end position="82"/>
    </location>
</feature>
<sequence>MPAERTVPRTTHPATPRSLKVTTAPPPPSLEIISPTPRTFTFPSPHNLCDTPETSPSNSPFEPDRAPDLSALSTSRSSSASSNDECRTPPPLSAFTRTLTPLSAPASPSPSPAPIRRKSTSAATEERRPKKGDDDYVKRPENAFILFRRKCCGDRALSLASSSAPSSDASGPSSADSPALAGKKQRQADLSKTISQQWRALSPEERAKWEELAKEKKREHEALHPNYVYRPQRSNKNRANASSSSSPSASRRKHSAPPSQQIEFVIPAPRAPHGRSSSVPAPPPHQAIQIPNVYLPASSTNSFSLEGSTSLMPMLTRRGARDESGAFDGGFDYMPTSAPFDFEASLQSSNFLRAMFQNSASLASNEIMSPASSTSGSGPSSPYTPATTSFHPSAFTCTFPGTATPGDASYATSSEMLDASSLTGEPAVAGASDTDYSSLFASASSPWAASTPGALTERDFDIEHISEIEWDLGCAAFPPTQPAFPGSEFVSLVGEGMDVMGEFGEQSLGGELDLFGNLNMGGEMGFDEMMAARDF</sequence>
<evidence type="ECO:0000313" key="6">
    <source>
        <dbReference type="EMBL" id="KAF7375317.1"/>
    </source>
</evidence>
<feature type="compositionally biased region" description="Low complexity" evidence="4">
    <location>
        <begin position="157"/>
        <end position="182"/>
    </location>
</feature>
<keyword evidence="2" id="KW-0804">Transcription</keyword>
<evidence type="ECO:0000259" key="5">
    <source>
        <dbReference type="PROSITE" id="PS50118"/>
    </source>
</evidence>
<feature type="compositionally biased region" description="Low complexity" evidence="4">
    <location>
        <begin position="34"/>
        <end position="45"/>
    </location>
</feature>
<protein>
    <submittedName>
        <fullName evidence="6">Repressor ROX1</fullName>
    </submittedName>
</protein>
<name>A0A8H6ZCU9_9AGAR</name>
<dbReference type="SUPFAM" id="SSF47095">
    <property type="entry name" value="HMG-box"/>
    <property type="match status" value="1"/>
</dbReference>
<feature type="domain" description="HMG box" evidence="5">
    <location>
        <begin position="137"/>
        <end position="228"/>
    </location>
</feature>
<evidence type="ECO:0000256" key="1">
    <source>
        <dbReference type="ARBA" id="ARBA00023125"/>
    </source>
</evidence>
<accession>A0A8H6ZCU9</accession>
<dbReference type="Gene3D" id="1.10.30.10">
    <property type="entry name" value="High mobility group box domain"/>
    <property type="match status" value="1"/>
</dbReference>
<feature type="compositionally biased region" description="Basic and acidic residues" evidence="4">
    <location>
        <begin position="124"/>
        <end position="139"/>
    </location>
</feature>
<keyword evidence="3" id="KW-0539">Nucleus</keyword>
<dbReference type="Proteomes" id="UP000623467">
    <property type="component" value="Unassembled WGS sequence"/>
</dbReference>
<feature type="DNA-binding region" description="HMG box" evidence="3">
    <location>
        <begin position="137"/>
        <end position="228"/>
    </location>
</feature>
<feature type="compositionally biased region" description="Polar residues" evidence="4">
    <location>
        <begin position="188"/>
        <end position="199"/>
    </location>
</feature>
<reference evidence="6" key="1">
    <citation type="submission" date="2020-05" db="EMBL/GenBank/DDBJ databases">
        <title>Mycena genomes resolve the evolution of fungal bioluminescence.</title>
        <authorList>
            <person name="Tsai I.J."/>
        </authorList>
    </citation>
    <scope>NUCLEOTIDE SEQUENCE</scope>
    <source>
        <strain evidence="6">160909Yilan</strain>
    </source>
</reference>
<dbReference type="AlphaFoldDB" id="A0A8H6ZCU9"/>
<evidence type="ECO:0000256" key="4">
    <source>
        <dbReference type="SAM" id="MobiDB-lite"/>
    </source>
</evidence>
<comment type="caution">
    <text evidence="6">The sequence shown here is derived from an EMBL/GenBank/DDBJ whole genome shotgun (WGS) entry which is preliminary data.</text>
</comment>
<evidence type="ECO:0000256" key="3">
    <source>
        <dbReference type="PROSITE-ProRule" id="PRU00267"/>
    </source>
</evidence>
<dbReference type="GO" id="GO:0030154">
    <property type="term" value="P:cell differentiation"/>
    <property type="evidence" value="ECO:0007669"/>
    <property type="project" value="TreeGrafter"/>
</dbReference>
<dbReference type="PANTHER" id="PTHR10270:SF161">
    <property type="entry name" value="SEX-DETERMINING REGION Y PROTEIN"/>
    <property type="match status" value="1"/>
</dbReference>
<keyword evidence="1 3" id="KW-0238">DNA-binding</keyword>
<dbReference type="EMBL" id="JACAZH010000002">
    <property type="protein sequence ID" value="KAF7375317.1"/>
    <property type="molecule type" value="Genomic_DNA"/>
</dbReference>
<dbReference type="InterPro" id="IPR009071">
    <property type="entry name" value="HMG_box_dom"/>
</dbReference>
<dbReference type="CDD" id="cd01389">
    <property type="entry name" value="HMG-box_ROX1-like"/>
    <property type="match status" value="1"/>
</dbReference>
<gene>
    <name evidence="6" type="ORF">MSAN_00418600</name>
</gene>
<keyword evidence="7" id="KW-1185">Reference proteome</keyword>
<dbReference type="Pfam" id="PF00505">
    <property type="entry name" value="HMG_box"/>
    <property type="match status" value="1"/>
</dbReference>
<dbReference type="GO" id="GO:0000978">
    <property type="term" value="F:RNA polymerase II cis-regulatory region sequence-specific DNA binding"/>
    <property type="evidence" value="ECO:0007669"/>
    <property type="project" value="TreeGrafter"/>
</dbReference>
<evidence type="ECO:0000313" key="7">
    <source>
        <dbReference type="Proteomes" id="UP000623467"/>
    </source>
</evidence>
<feature type="region of interest" description="Disordered" evidence="4">
    <location>
        <begin position="157"/>
        <end position="260"/>
    </location>
</feature>
<feature type="region of interest" description="Disordered" evidence="4">
    <location>
        <begin position="1"/>
        <end position="139"/>
    </location>
</feature>
<dbReference type="SMART" id="SM00398">
    <property type="entry name" value="HMG"/>
    <property type="match status" value="1"/>
</dbReference>
<evidence type="ECO:0000256" key="2">
    <source>
        <dbReference type="ARBA" id="ARBA00023163"/>
    </source>
</evidence>
<dbReference type="InterPro" id="IPR050140">
    <property type="entry name" value="SRY-related_HMG-box_TF-like"/>
</dbReference>